<proteinExistence type="predicted"/>
<comment type="caution">
    <text evidence="1">The sequence shown here is derived from an EMBL/GenBank/DDBJ whole genome shotgun (WGS) entry which is preliminary data.</text>
</comment>
<keyword evidence="2" id="KW-1185">Reference proteome</keyword>
<dbReference type="EMBL" id="JAVFWL010000003">
    <property type="protein sequence ID" value="KAK6746477.1"/>
    <property type="molecule type" value="Genomic_DNA"/>
</dbReference>
<sequence length="67" mass="7632">MRNTVDQCPADIVLAPTGSDLDYADDIVKFAEGTTGRKLLRWLLNYLWLEVCHNEELYAKVDVVYLG</sequence>
<name>A0ABR1D7J3_NECAM</name>
<organism evidence="1 2">
    <name type="scientific">Necator americanus</name>
    <name type="common">Human hookworm</name>
    <dbReference type="NCBI Taxonomy" id="51031"/>
    <lineage>
        <taxon>Eukaryota</taxon>
        <taxon>Metazoa</taxon>
        <taxon>Ecdysozoa</taxon>
        <taxon>Nematoda</taxon>
        <taxon>Chromadorea</taxon>
        <taxon>Rhabditida</taxon>
        <taxon>Rhabditina</taxon>
        <taxon>Rhabditomorpha</taxon>
        <taxon>Strongyloidea</taxon>
        <taxon>Ancylostomatidae</taxon>
        <taxon>Bunostominae</taxon>
        <taxon>Necator</taxon>
    </lineage>
</organism>
<gene>
    <name evidence="1" type="primary">Necator_chrIII.g13291</name>
    <name evidence="1" type="ORF">RB195_012524</name>
</gene>
<dbReference type="Proteomes" id="UP001303046">
    <property type="component" value="Unassembled WGS sequence"/>
</dbReference>
<evidence type="ECO:0000313" key="1">
    <source>
        <dbReference type="EMBL" id="KAK6746477.1"/>
    </source>
</evidence>
<reference evidence="1 2" key="1">
    <citation type="submission" date="2023-08" db="EMBL/GenBank/DDBJ databases">
        <title>A Necator americanus chromosomal reference genome.</title>
        <authorList>
            <person name="Ilik V."/>
            <person name="Petrzelkova K.J."/>
            <person name="Pardy F."/>
            <person name="Fuh T."/>
            <person name="Niatou-Singa F.S."/>
            <person name="Gouil Q."/>
            <person name="Baker L."/>
            <person name="Ritchie M.E."/>
            <person name="Jex A.R."/>
            <person name="Gazzola D."/>
            <person name="Li H."/>
            <person name="Toshio Fujiwara R."/>
            <person name="Zhan B."/>
            <person name="Aroian R.V."/>
            <person name="Pafco B."/>
            <person name="Schwarz E.M."/>
        </authorList>
    </citation>
    <scope>NUCLEOTIDE SEQUENCE [LARGE SCALE GENOMIC DNA]</scope>
    <source>
        <strain evidence="1 2">Aroian</strain>
        <tissue evidence="1">Whole animal</tissue>
    </source>
</reference>
<evidence type="ECO:0000313" key="2">
    <source>
        <dbReference type="Proteomes" id="UP001303046"/>
    </source>
</evidence>
<accession>A0ABR1D7J3</accession>
<protein>
    <submittedName>
        <fullName evidence="1">Uncharacterized protein</fullName>
    </submittedName>
</protein>